<feature type="compositionally biased region" description="Polar residues" evidence="1">
    <location>
        <begin position="175"/>
        <end position="191"/>
    </location>
</feature>
<evidence type="ECO:0000256" key="1">
    <source>
        <dbReference type="SAM" id="MobiDB-lite"/>
    </source>
</evidence>
<feature type="compositionally biased region" description="Low complexity" evidence="1">
    <location>
        <begin position="87"/>
        <end position="97"/>
    </location>
</feature>
<feature type="signal peptide" evidence="2">
    <location>
        <begin position="1"/>
        <end position="25"/>
    </location>
</feature>
<feature type="compositionally biased region" description="Gly residues" evidence="1">
    <location>
        <begin position="162"/>
        <end position="171"/>
    </location>
</feature>
<evidence type="ECO:0000313" key="4">
    <source>
        <dbReference type="Proteomes" id="UP000436088"/>
    </source>
</evidence>
<dbReference type="Proteomes" id="UP000436088">
    <property type="component" value="Unassembled WGS sequence"/>
</dbReference>
<feature type="compositionally biased region" description="Polar residues" evidence="1">
    <location>
        <begin position="198"/>
        <end position="274"/>
    </location>
</feature>
<protein>
    <submittedName>
        <fullName evidence="3">Uncharacterized protein</fullName>
    </submittedName>
</protein>
<accession>A0A6A2YI28</accession>
<feature type="chain" id="PRO_5025604664" evidence="2">
    <location>
        <begin position="26"/>
        <end position="405"/>
    </location>
</feature>
<feature type="compositionally biased region" description="Low complexity" evidence="1">
    <location>
        <begin position="65"/>
        <end position="77"/>
    </location>
</feature>
<proteinExistence type="predicted"/>
<reference evidence="3" key="1">
    <citation type="submission" date="2019-09" db="EMBL/GenBank/DDBJ databases">
        <title>Draft genome information of white flower Hibiscus syriacus.</title>
        <authorList>
            <person name="Kim Y.-M."/>
        </authorList>
    </citation>
    <scope>NUCLEOTIDE SEQUENCE [LARGE SCALE GENOMIC DNA]</scope>
    <source>
        <strain evidence="3">YM2019G1</strain>
    </source>
</reference>
<name>A0A6A2YI28_HIBSY</name>
<evidence type="ECO:0000256" key="2">
    <source>
        <dbReference type="SAM" id="SignalP"/>
    </source>
</evidence>
<keyword evidence="4" id="KW-1185">Reference proteome</keyword>
<organism evidence="3 4">
    <name type="scientific">Hibiscus syriacus</name>
    <name type="common">Rose of Sharon</name>
    <dbReference type="NCBI Taxonomy" id="106335"/>
    <lineage>
        <taxon>Eukaryota</taxon>
        <taxon>Viridiplantae</taxon>
        <taxon>Streptophyta</taxon>
        <taxon>Embryophyta</taxon>
        <taxon>Tracheophyta</taxon>
        <taxon>Spermatophyta</taxon>
        <taxon>Magnoliopsida</taxon>
        <taxon>eudicotyledons</taxon>
        <taxon>Gunneridae</taxon>
        <taxon>Pentapetalae</taxon>
        <taxon>rosids</taxon>
        <taxon>malvids</taxon>
        <taxon>Malvales</taxon>
        <taxon>Malvaceae</taxon>
        <taxon>Malvoideae</taxon>
        <taxon>Hibiscus</taxon>
    </lineage>
</organism>
<keyword evidence="2" id="KW-0732">Signal</keyword>
<feature type="region of interest" description="Disordered" evidence="1">
    <location>
        <begin position="64"/>
        <end position="405"/>
    </location>
</feature>
<sequence length="405" mass="41996">MARVHYFWGSLFLLHTFTSIKEGWASAGVKLNILSNHTHHFKANISYLRKQFCAESYEKSGNGWRLSTTRLSSTTTSKLGPRAPPMQQAGYGYMQPGGYPGPSPQYNMSQPPYGGYPSQPSSGGYASGWDQSMPPNPQSSSAGGYDYYNQQSSSQQQQAPGQGYGQDGYGGYNAPPQSGYGQPSSYDQQGYGSAPSYGASTDPSLEGQTPSYAGQGDSGQAPTSTQPSAMGQQGYNTSQMASPNPGSYPPQGSTQAGYGMPPTSQAGYGSQPPAQSGYGGYGPAQGKKPLVNNPAYGQTQQSPTTPGSYGQQGYHSQPPSSGYGQPESGSQRAQSSTYGAASVQPGYAAPPYGAPYNASYASGYSQPPAYPADGNASGSTHGTYEAAPASQTGKQDGGGNASPQS</sequence>
<feature type="compositionally biased region" description="Low complexity" evidence="1">
    <location>
        <begin position="143"/>
        <end position="161"/>
    </location>
</feature>
<evidence type="ECO:0000313" key="3">
    <source>
        <dbReference type="EMBL" id="KAE8675807.1"/>
    </source>
</evidence>
<dbReference type="AlphaFoldDB" id="A0A6A2YI28"/>
<dbReference type="EMBL" id="VEPZ02001392">
    <property type="protein sequence ID" value="KAE8675807.1"/>
    <property type="molecule type" value="Genomic_DNA"/>
</dbReference>
<feature type="compositionally biased region" description="Low complexity" evidence="1">
    <location>
        <begin position="104"/>
        <end position="124"/>
    </location>
</feature>
<feature type="compositionally biased region" description="Low complexity" evidence="1">
    <location>
        <begin position="345"/>
        <end position="365"/>
    </location>
</feature>
<feature type="compositionally biased region" description="Gly residues" evidence="1">
    <location>
        <begin position="395"/>
        <end position="405"/>
    </location>
</feature>
<feature type="compositionally biased region" description="Polar residues" evidence="1">
    <location>
        <begin position="295"/>
        <end position="339"/>
    </location>
</feature>
<comment type="caution">
    <text evidence="3">The sequence shown here is derived from an EMBL/GenBank/DDBJ whole genome shotgun (WGS) entry which is preliminary data.</text>
</comment>
<gene>
    <name evidence="3" type="ORF">F3Y22_tig00111641pilonHSYRG00003</name>
</gene>